<sequence>MSKYIGLLQVTVRRMEMSLKMIDNLCVTEY</sequence>
<proteinExistence type="predicted"/>
<evidence type="ECO:0000313" key="3">
    <source>
        <dbReference type="WBParaSite" id="SCUD_0002269101-mRNA-1"/>
    </source>
</evidence>
<name>A0A183L5S1_9TREM</name>
<protein>
    <submittedName>
        <fullName evidence="3">Transcriptional regulator</fullName>
    </submittedName>
</protein>
<evidence type="ECO:0000313" key="2">
    <source>
        <dbReference type="Proteomes" id="UP000279833"/>
    </source>
</evidence>
<reference evidence="1 2" key="2">
    <citation type="submission" date="2018-11" db="EMBL/GenBank/DDBJ databases">
        <authorList>
            <consortium name="Pathogen Informatics"/>
        </authorList>
    </citation>
    <scope>NUCLEOTIDE SEQUENCE [LARGE SCALE GENOMIC DNA]</scope>
    <source>
        <strain evidence="1">Dakar</strain>
        <strain evidence="2">Dakar, Senegal</strain>
    </source>
</reference>
<gene>
    <name evidence="1" type="ORF">SCUD_LOCUS22687</name>
</gene>
<accession>A0A183L5S1</accession>
<dbReference type="Proteomes" id="UP000279833">
    <property type="component" value="Unassembled WGS sequence"/>
</dbReference>
<organism evidence="3">
    <name type="scientific">Schistosoma curassoni</name>
    <dbReference type="NCBI Taxonomy" id="6186"/>
    <lineage>
        <taxon>Eukaryota</taxon>
        <taxon>Metazoa</taxon>
        <taxon>Spiralia</taxon>
        <taxon>Lophotrochozoa</taxon>
        <taxon>Platyhelminthes</taxon>
        <taxon>Trematoda</taxon>
        <taxon>Digenea</taxon>
        <taxon>Strigeidida</taxon>
        <taxon>Schistosomatoidea</taxon>
        <taxon>Schistosomatidae</taxon>
        <taxon>Schistosoma</taxon>
    </lineage>
</organism>
<dbReference type="EMBL" id="UZAK01050341">
    <property type="protein sequence ID" value="VDP79832.1"/>
    <property type="molecule type" value="Genomic_DNA"/>
</dbReference>
<dbReference type="WBParaSite" id="SCUD_0002269101-mRNA-1">
    <property type="protein sequence ID" value="SCUD_0002269101-mRNA-1"/>
    <property type="gene ID" value="SCUD_0002269101"/>
</dbReference>
<evidence type="ECO:0000313" key="1">
    <source>
        <dbReference type="EMBL" id="VDP79832.1"/>
    </source>
</evidence>
<keyword evidence="2" id="KW-1185">Reference proteome</keyword>
<dbReference type="AlphaFoldDB" id="A0A183L5S1"/>
<reference evidence="3" key="1">
    <citation type="submission" date="2016-06" db="UniProtKB">
        <authorList>
            <consortium name="WormBaseParasite"/>
        </authorList>
    </citation>
    <scope>IDENTIFICATION</scope>
</reference>